<dbReference type="RefSeq" id="WP_120489352.1">
    <property type="nucleotide sequence ID" value="NZ_CP029149.1"/>
</dbReference>
<name>A0A6P1QY30_9FLAO</name>
<dbReference type="KEGG" id="bcad:DBX24_06995"/>
<evidence type="ECO:0000313" key="2">
    <source>
        <dbReference type="Proteomes" id="UP000464318"/>
    </source>
</evidence>
<dbReference type="EMBL" id="CP029149">
    <property type="protein sequence ID" value="QHN65644.1"/>
    <property type="molecule type" value="Genomic_DNA"/>
</dbReference>
<gene>
    <name evidence="1" type="ORF">DBX24_06995</name>
</gene>
<proteinExistence type="predicted"/>
<evidence type="ECO:0000313" key="1">
    <source>
        <dbReference type="EMBL" id="QHN65644.1"/>
    </source>
</evidence>
<keyword evidence="2" id="KW-1185">Reference proteome</keyword>
<sequence>MRFNLRYGLLSLIIFGIEVCIATIWKDIFLLRAYIGDVLVVMLLYTAILSFFNIKNKGTLLIYIFLFSVLVEVAQYFKLATLLGFKEGSIMYIVIGNSFSWLDILCYFIGVLLMYLGLGSKLYAVGSKQ</sequence>
<accession>A0A6P1QY30</accession>
<organism evidence="1 2">
    <name type="scientific">Bergeyella cardium</name>
    <dbReference type="NCBI Taxonomy" id="1585976"/>
    <lineage>
        <taxon>Bacteria</taxon>
        <taxon>Pseudomonadati</taxon>
        <taxon>Bacteroidota</taxon>
        <taxon>Flavobacteriia</taxon>
        <taxon>Flavobacteriales</taxon>
        <taxon>Weeksellaceae</taxon>
        <taxon>Bergeyella</taxon>
    </lineage>
</organism>
<protein>
    <submittedName>
        <fullName evidence="1">DUF2809 domain-containing protein</fullName>
    </submittedName>
</protein>
<dbReference type="AlphaFoldDB" id="A0A6P1QY30"/>
<dbReference type="OrthoDB" id="5360192at2"/>
<dbReference type="Proteomes" id="UP000464318">
    <property type="component" value="Chromosome"/>
</dbReference>
<dbReference type="Pfam" id="PF10990">
    <property type="entry name" value="DUF2809"/>
    <property type="match status" value="1"/>
</dbReference>
<reference evidence="1 2" key="1">
    <citation type="submission" date="2018-04" db="EMBL/GenBank/DDBJ databases">
        <title>Characteristic and Complete Genome Sequencing of A Novel Member of Infective Endocarditis Causative Bacteria: Bergeyella cardium QL-PH.</title>
        <authorList>
            <person name="Pan H."/>
            <person name="Sun E."/>
            <person name="Zhang Y."/>
        </authorList>
    </citation>
    <scope>NUCLEOTIDE SEQUENCE [LARGE SCALE GENOMIC DNA]</scope>
    <source>
        <strain evidence="1 2">HPQL</strain>
    </source>
</reference>
<dbReference type="InterPro" id="IPR021257">
    <property type="entry name" value="DUF2809"/>
</dbReference>